<evidence type="ECO:0000313" key="1">
    <source>
        <dbReference type="EMBL" id="KAJ9608386.1"/>
    </source>
</evidence>
<protein>
    <submittedName>
        <fullName evidence="1">Uncharacterized protein</fullName>
    </submittedName>
</protein>
<name>A0AA38X874_9EURO</name>
<evidence type="ECO:0000313" key="2">
    <source>
        <dbReference type="Proteomes" id="UP001172673"/>
    </source>
</evidence>
<accession>A0AA38X874</accession>
<keyword evidence="2" id="KW-1185">Reference proteome</keyword>
<dbReference type="EMBL" id="JAPDRK010000010">
    <property type="protein sequence ID" value="KAJ9608386.1"/>
    <property type="molecule type" value="Genomic_DNA"/>
</dbReference>
<sequence length="138" mass="16047">MPISALSPEPDLTHLKMLLEFLGLSRTQASKRRVLPVEYPRVTRLSLSTEKGAHRGTVPPSRTFYMLMIRSPHEYRGDILETFEAFRKVLNCEILNQQRLNPYKEVFLDVEYVDDEQMLRDVVRGDRTTALGQVRQVQ</sequence>
<dbReference type="AlphaFoldDB" id="A0AA38X874"/>
<comment type="caution">
    <text evidence="1">The sequence shown here is derived from an EMBL/GenBank/DDBJ whole genome shotgun (WGS) entry which is preliminary data.</text>
</comment>
<reference evidence="1" key="1">
    <citation type="submission" date="2022-10" db="EMBL/GenBank/DDBJ databases">
        <title>Culturing micro-colonial fungi from biological soil crusts in the Mojave desert and describing Neophaeococcomyces mojavensis, and introducing the new genera and species Taxawa tesnikishii.</title>
        <authorList>
            <person name="Kurbessoian T."/>
            <person name="Stajich J.E."/>
        </authorList>
    </citation>
    <scope>NUCLEOTIDE SEQUENCE</scope>
    <source>
        <strain evidence="1">TK_41</strain>
    </source>
</reference>
<gene>
    <name evidence="1" type="ORF">H2200_007374</name>
</gene>
<dbReference type="Proteomes" id="UP001172673">
    <property type="component" value="Unassembled WGS sequence"/>
</dbReference>
<proteinExistence type="predicted"/>
<organism evidence="1 2">
    <name type="scientific">Cladophialophora chaetospira</name>
    <dbReference type="NCBI Taxonomy" id="386627"/>
    <lineage>
        <taxon>Eukaryota</taxon>
        <taxon>Fungi</taxon>
        <taxon>Dikarya</taxon>
        <taxon>Ascomycota</taxon>
        <taxon>Pezizomycotina</taxon>
        <taxon>Eurotiomycetes</taxon>
        <taxon>Chaetothyriomycetidae</taxon>
        <taxon>Chaetothyriales</taxon>
        <taxon>Herpotrichiellaceae</taxon>
        <taxon>Cladophialophora</taxon>
    </lineage>
</organism>